<organism evidence="1 2">
    <name type="scientific">Candidatus Methanofastidiosum methylothiophilum</name>
    <dbReference type="NCBI Taxonomy" id="1705564"/>
    <lineage>
        <taxon>Archaea</taxon>
        <taxon>Methanobacteriati</taxon>
        <taxon>Methanobacteriota</taxon>
        <taxon>Stenosarchaea group</taxon>
        <taxon>Candidatus Methanofastidiosia</taxon>
        <taxon>Candidatus Methanofastidiosales</taxon>
        <taxon>Candidatus Methanofastidiosaceae</taxon>
        <taxon>Candidatus Methanofastidiosum</taxon>
    </lineage>
</organism>
<name>A0A150J731_9EURY</name>
<evidence type="ECO:0000313" key="1">
    <source>
        <dbReference type="EMBL" id="KYC52925.1"/>
    </source>
</evidence>
<protein>
    <recommendedName>
        <fullName evidence="3">HTH marR-type domain-containing protein</fullName>
    </recommendedName>
</protein>
<comment type="caution">
    <text evidence="1">The sequence shown here is derived from an EMBL/GenBank/DDBJ whole genome shotgun (WGS) entry which is preliminary data.</text>
</comment>
<reference evidence="1 2" key="1">
    <citation type="journal article" date="2016" name="ISME J.">
        <title>Chasing the elusive Euryarchaeota class WSA2: genomes reveal a uniquely fastidious methyl-reducing methanogen.</title>
        <authorList>
            <person name="Nobu M.K."/>
            <person name="Narihiro T."/>
            <person name="Kuroda K."/>
            <person name="Mei R."/>
            <person name="Liu W.T."/>
        </authorList>
    </citation>
    <scope>NUCLEOTIDE SEQUENCE [LARGE SCALE GENOMIC DNA]</scope>
    <source>
        <strain evidence="1">U1lsi0528_Bin089</strain>
    </source>
</reference>
<dbReference type="InterPro" id="IPR036390">
    <property type="entry name" value="WH_DNA-bd_sf"/>
</dbReference>
<evidence type="ECO:0000313" key="2">
    <source>
        <dbReference type="Proteomes" id="UP000075578"/>
    </source>
</evidence>
<gene>
    <name evidence="1" type="ORF">AMQ74_00564</name>
</gene>
<proteinExistence type="predicted"/>
<dbReference type="Gene3D" id="1.10.10.10">
    <property type="entry name" value="Winged helix-like DNA-binding domain superfamily/Winged helix DNA-binding domain"/>
    <property type="match status" value="1"/>
</dbReference>
<dbReference type="Proteomes" id="UP000075578">
    <property type="component" value="Unassembled WGS sequence"/>
</dbReference>
<dbReference type="EMBL" id="LNGD01000021">
    <property type="protein sequence ID" value="KYC52925.1"/>
    <property type="molecule type" value="Genomic_DNA"/>
</dbReference>
<accession>A0A150J731</accession>
<sequence>MDDIKELFFNKKTVEILLSMLDDEKPRYPKVIAEEVDSIYPHVFNILKELEDLCLVESYKEGRIRFLRLTIEGRKIAEKLKDIYSNIGDYQERIFEERKKEDSAALNRFKETIKTIETKLLSGKLEKQETFREVLKLSKLRTELERTNFRTDNEREEKNKLLKRVYYIEEQVKLTLIKF</sequence>
<dbReference type="InterPro" id="IPR036388">
    <property type="entry name" value="WH-like_DNA-bd_sf"/>
</dbReference>
<evidence type="ECO:0008006" key="3">
    <source>
        <dbReference type="Google" id="ProtNLM"/>
    </source>
</evidence>
<dbReference type="AlphaFoldDB" id="A0A150J731"/>
<dbReference type="SUPFAM" id="SSF46785">
    <property type="entry name" value="Winged helix' DNA-binding domain"/>
    <property type="match status" value="1"/>
</dbReference>